<sequence>MTAVTFKEKPVTLVGDKVEIGEYAPDFTVLANDMSPVSLSDASGKVRLISVVPSIDTGVCSQQTRKFNEEAASLENVEVWTISCDLPFAQRRWCAAEGIENVRVLSDYKDLDFGEQFGLVMDEMRLLARSVIVVDSEGKVSYKEVVSEGTNHPDYEAAINAAHNTN</sequence>
<dbReference type="InterPro" id="IPR018219">
    <property type="entry name" value="Tpx_CS"/>
</dbReference>
<dbReference type="InterPro" id="IPR013766">
    <property type="entry name" value="Thioredoxin_domain"/>
</dbReference>
<dbReference type="GO" id="GO:0008379">
    <property type="term" value="F:thioredoxin peroxidase activity"/>
    <property type="evidence" value="ECO:0007669"/>
    <property type="project" value="UniProtKB-UniRule"/>
</dbReference>
<name>A0A1H2VPF6_9BACI</name>
<accession>A0A1H2VPF6</accession>
<keyword evidence="9" id="KW-1185">Reference proteome</keyword>
<dbReference type="STRING" id="1122204.SAMN05421781_2183"/>
<dbReference type="PANTHER" id="PTHR43110:SF1">
    <property type="entry name" value="THIOL PEROXIDASE"/>
    <property type="match status" value="1"/>
</dbReference>
<dbReference type="NCBIfam" id="NF001808">
    <property type="entry name" value="PRK00522.1"/>
    <property type="match status" value="1"/>
</dbReference>
<reference evidence="8 9" key="1">
    <citation type="submission" date="2016-10" db="EMBL/GenBank/DDBJ databases">
        <authorList>
            <person name="de Groot N.N."/>
        </authorList>
    </citation>
    <scope>NUCLEOTIDE SEQUENCE [LARGE SCALE GENOMIC DNA]</scope>
    <source>
        <strain evidence="8 9">DSM 23126</strain>
    </source>
</reference>
<keyword evidence="1 6" id="KW-0575">Peroxidase</keyword>
<evidence type="ECO:0000259" key="7">
    <source>
        <dbReference type="PROSITE" id="PS51352"/>
    </source>
</evidence>
<dbReference type="InterPro" id="IPR036249">
    <property type="entry name" value="Thioredoxin-like_sf"/>
</dbReference>
<evidence type="ECO:0000256" key="6">
    <source>
        <dbReference type="HAMAP-Rule" id="MF_00269"/>
    </source>
</evidence>
<dbReference type="EC" id="1.11.1.24" evidence="6"/>
<keyword evidence="4 6" id="KW-1015">Disulfide bond</keyword>
<dbReference type="AlphaFoldDB" id="A0A1H2VPF6"/>
<feature type="disulfide bond" description="Redox-active" evidence="6">
    <location>
        <begin position="60"/>
        <end position="94"/>
    </location>
</feature>
<dbReference type="InterPro" id="IPR050455">
    <property type="entry name" value="Tpx_Peroxidase_subfamily"/>
</dbReference>
<comment type="function">
    <text evidence="6">Thiol-specific peroxidase that catalyzes the reduction of hydrogen peroxide and organic hydroperoxides to water and alcohols, respectively. Plays a role in cell protection against oxidative stress by detoxifying peroxides.</text>
</comment>
<evidence type="ECO:0000313" key="8">
    <source>
        <dbReference type="EMBL" id="SDW70181.1"/>
    </source>
</evidence>
<gene>
    <name evidence="6" type="primary">tpx</name>
    <name evidence="8" type="ORF">SAMN05421781_2183</name>
</gene>
<dbReference type="Proteomes" id="UP000199488">
    <property type="component" value="Unassembled WGS sequence"/>
</dbReference>
<dbReference type="Pfam" id="PF08534">
    <property type="entry name" value="Redoxin"/>
    <property type="match status" value="1"/>
</dbReference>
<keyword evidence="2 6" id="KW-0049">Antioxidant</keyword>
<dbReference type="PANTHER" id="PTHR43110">
    <property type="entry name" value="THIOL PEROXIDASE"/>
    <property type="match status" value="1"/>
</dbReference>
<evidence type="ECO:0000256" key="4">
    <source>
        <dbReference type="ARBA" id="ARBA00023157"/>
    </source>
</evidence>
<comment type="miscellaneous">
    <text evidence="6">The active site is a conserved redox-active cysteine residue, the peroxidatic cysteine (C(P)), which makes the nucleophilic attack on the peroxide substrate. The peroxide oxidizes the C(P)-SH to cysteine sulfenic acid (C(P)-SOH), which then reacts with another cysteine residue, the resolving cysteine (C(R)), to form a disulfide bridge. The disulfide is subsequently reduced by an appropriate electron donor to complete the catalytic cycle. In this atypical 2-Cys peroxiredoxin, C(R) is present in the same subunit to form an intramolecular disulfide. The disulfide is subsequently reduced by thioredoxin.</text>
</comment>
<keyword evidence="3 6" id="KW-0560">Oxidoreductase</keyword>
<proteinExistence type="inferred from homology"/>
<evidence type="ECO:0000256" key="1">
    <source>
        <dbReference type="ARBA" id="ARBA00022559"/>
    </source>
</evidence>
<dbReference type="CDD" id="cd03014">
    <property type="entry name" value="PRX_Atyp2cys"/>
    <property type="match status" value="1"/>
</dbReference>
<evidence type="ECO:0000256" key="3">
    <source>
        <dbReference type="ARBA" id="ARBA00023002"/>
    </source>
</evidence>
<dbReference type="InterPro" id="IPR002065">
    <property type="entry name" value="TPX"/>
</dbReference>
<dbReference type="HAMAP" id="MF_00269">
    <property type="entry name" value="Tpx"/>
    <property type="match status" value="1"/>
</dbReference>
<protein>
    <recommendedName>
        <fullName evidence="6">Thiol peroxidase</fullName>
        <shortName evidence="6">Tpx</shortName>
        <ecNumber evidence="6">1.11.1.24</ecNumber>
    </recommendedName>
    <alternativeName>
        <fullName evidence="6">Peroxiredoxin tpx</fullName>
        <shortName evidence="6">Prx</shortName>
    </alternativeName>
    <alternativeName>
        <fullName evidence="6">Thioredoxin peroxidase</fullName>
    </alternativeName>
    <alternativeName>
        <fullName evidence="6">Thioredoxin-dependent peroxiredoxin</fullName>
    </alternativeName>
</protein>
<dbReference type="SUPFAM" id="SSF52833">
    <property type="entry name" value="Thioredoxin-like"/>
    <property type="match status" value="1"/>
</dbReference>
<dbReference type="PROSITE" id="PS51352">
    <property type="entry name" value="THIOREDOXIN_2"/>
    <property type="match status" value="1"/>
</dbReference>
<dbReference type="EMBL" id="FNNC01000004">
    <property type="protein sequence ID" value="SDW70181.1"/>
    <property type="molecule type" value="Genomic_DNA"/>
</dbReference>
<evidence type="ECO:0000256" key="2">
    <source>
        <dbReference type="ARBA" id="ARBA00022862"/>
    </source>
</evidence>
<dbReference type="Gene3D" id="3.40.30.10">
    <property type="entry name" value="Glutaredoxin"/>
    <property type="match status" value="1"/>
</dbReference>
<comment type="similarity">
    <text evidence="6">Belongs to the peroxiredoxin family. Tpx subfamily.</text>
</comment>
<dbReference type="InterPro" id="IPR013740">
    <property type="entry name" value="Redoxin"/>
</dbReference>
<organism evidence="8 9">
    <name type="scientific">Marinococcus luteus</name>
    <dbReference type="NCBI Taxonomy" id="1122204"/>
    <lineage>
        <taxon>Bacteria</taxon>
        <taxon>Bacillati</taxon>
        <taxon>Bacillota</taxon>
        <taxon>Bacilli</taxon>
        <taxon>Bacillales</taxon>
        <taxon>Bacillaceae</taxon>
        <taxon>Marinococcus</taxon>
    </lineage>
</organism>
<dbReference type="OrthoDB" id="9781543at2"/>
<feature type="domain" description="Thioredoxin" evidence="7">
    <location>
        <begin position="18"/>
        <end position="164"/>
    </location>
</feature>
<evidence type="ECO:0000256" key="5">
    <source>
        <dbReference type="ARBA" id="ARBA00023284"/>
    </source>
</evidence>
<comment type="subunit">
    <text evidence="6">Homodimer.</text>
</comment>
<comment type="catalytic activity">
    <reaction evidence="6">
        <text>a hydroperoxide + [thioredoxin]-dithiol = an alcohol + [thioredoxin]-disulfide + H2O</text>
        <dbReference type="Rhea" id="RHEA:62620"/>
        <dbReference type="Rhea" id="RHEA-COMP:10698"/>
        <dbReference type="Rhea" id="RHEA-COMP:10700"/>
        <dbReference type="ChEBI" id="CHEBI:15377"/>
        <dbReference type="ChEBI" id="CHEBI:29950"/>
        <dbReference type="ChEBI" id="CHEBI:30879"/>
        <dbReference type="ChEBI" id="CHEBI:35924"/>
        <dbReference type="ChEBI" id="CHEBI:50058"/>
        <dbReference type="EC" id="1.11.1.24"/>
    </reaction>
</comment>
<dbReference type="RefSeq" id="WP_091614884.1">
    <property type="nucleotide sequence ID" value="NZ_FNNC01000004.1"/>
</dbReference>
<evidence type="ECO:0000313" key="9">
    <source>
        <dbReference type="Proteomes" id="UP000199488"/>
    </source>
</evidence>
<dbReference type="PROSITE" id="PS01265">
    <property type="entry name" value="TPX"/>
    <property type="match status" value="1"/>
</dbReference>
<feature type="active site" description="Cysteine sulfenic acid (-SOH) intermediate" evidence="6">
    <location>
        <position position="60"/>
    </location>
</feature>
<keyword evidence="5 6" id="KW-0676">Redox-active center</keyword>